<name>A0A1R3KLR4_9ROSI</name>
<keyword evidence="2" id="KW-1185">Reference proteome</keyword>
<organism evidence="1 2">
    <name type="scientific">Corchorus olitorius</name>
    <dbReference type="NCBI Taxonomy" id="93759"/>
    <lineage>
        <taxon>Eukaryota</taxon>
        <taxon>Viridiplantae</taxon>
        <taxon>Streptophyta</taxon>
        <taxon>Embryophyta</taxon>
        <taxon>Tracheophyta</taxon>
        <taxon>Spermatophyta</taxon>
        <taxon>Magnoliopsida</taxon>
        <taxon>eudicotyledons</taxon>
        <taxon>Gunneridae</taxon>
        <taxon>Pentapetalae</taxon>
        <taxon>rosids</taxon>
        <taxon>malvids</taxon>
        <taxon>Malvales</taxon>
        <taxon>Malvaceae</taxon>
        <taxon>Grewioideae</taxon>
        <taxon>Apeibeae</taxon>
        <taxon>Corchorus</taxon>
    </lineage>
</organism>
<sequence length="83" mass="9433">MSSSRMVTTTQPISNEDPQKVKEIINMGARTWNLEEISHLITAEAKEERQAIDPKLAVIRSKNAWNFIKTGAKHYTESSKFKA</sequence>
<protein>
    <submittedName>
        <fullName evidence="1">Ribonuclease H protein</fullName>
    </submittedName>
</protein>
<dbReference type="Proteomes" id="UP000187203">
    <property type="component" value="Unassembled WGS sequence"/>
</dbReference>
<comment type="caution">
    <text evidence="1">The sequence shown here is derived from an EMBL/GenBank/DDBJ whole genome shotgun (WGS) entry which is preliminary data.</text>
</comment>
<reference evidence="2" key="1">
    <citation type="submission" date="2013-09" db="EMBL/GenBank/DDBJ databases">
        <title>Corchorus olitorius genome sequencing.</title>
        <authorList>
            <person name="Alam M."/>
            <person name="Haque M.S."/>
            <person name="Islam M.S."/>
            <person name="Emdad E.M."/>
            <person name="Islam M.M."/>
            <person name="Ahmed B."/>
            <person name="Halim A."/>
            <person name="Hossen Q.M.M."/>
            <person name="Hossain M.Z."/>
            <person name="Ahmed R."/>
            <person name="Khan M.M."/>
            <person name="Islam R."/>
            <person name="Rashid M.M."/>
            <person name="Khan S.A."/>
            <person name="Rahman M.S."/>
            <person name="Alam M."/>
            <person name="Yahiya A.S."/>
            <person name="Khan M.S."/>
            <person name="Azam M.S."/>
            <person name="Haque T."/>
            <person name="Lashkar M.Z.H."/>
            <person name="Akhand A.I."/>
            <person name="Morshed G."/>
            <person name="Roy S."/>
            <person name="Uddin K.S."/>
            <person name="Rabeya T."/>
            <person name="Hossain A.S."/>
            <person name="Chowdhury A."/>
            <person name="Snigdha A.R."/>
            <person name="Mortoza M.S."/>
            <person name="Matin S.A."/>
            <person name="Hoque S.M.E."/>
            <person name="Islam M.K."/>
            <person name="Roy D.K."/>
            <person name="Haider R."/>
            <person name="Moosa M.M."/>
            <person name="Elias S.M."/>
            <person name="Hasan A.M."/>
            <person name="Jahan S."/>
            <person name="Shafiuddin M."/>
            <person name="Mahmood N."/>
            <person name="Shommy N.S."/>
        </authorList>
    </citation>
    <scope>NUCLEOTIDE SEQUENCE [LARGE SCALE GENOMIC DNA]</scope>
    <source>
        <strain evidence="2">cv. O-4</strain>
    </source>
</reference>
<evidence type="ECO:0000313" key="2">
    <source>
        <dbReference type="Proteomes" id="UP000187203"/>
    </source>
</evidence>
<accession>A0A1R3KLR4</accession>
<gene>
    <name evidence="1" type="ORF">COLO4_06911</name>
</gene>
<dbReference type="AlphaFoldDB" id="A0A1R3KLR4"/>
<proteinExistence type="predicted"/>
<evidence type="ECO:0000313" key="1">
    <source>
        <dbReference type="EMBL" id="OMP07948.1"/>
    </source>
</evidence>
<dbReference type="EMBL" id="AWUE01012984">
    <property type="protein sequence ID" value="OMP07948.1"/>
    <property type="molecule type" value="Genomic_DNA"/>
</dbReference>